<name>A0A5J5F4U6_9PEZI</name>
<dbReference type="Proteomes" id="UP000326924">
    <property type="component" value="Unassembled WGS sequence"/>
</dbReference>
<feature type="region of interest" description="Disordered" evidence="1">
    <location>
        <begin position="55"/>
        <end position="83"/>
    </location>
</feature>
<accession>A0A5J5F4U6</accession>
<feature type="compositionally biased region" description="Basic and acidic residues" evidence="1">
    <location>
        <begin position="73"/>
        <end position="82"/>
    </location>
</feature>
<evidence type="ECO:0000313" key="3">
    <source>
        <dbReference type="EMBL" id="KAA8911381.1"/>
    </source>
</evidence>
<dbReference type="CDD" id="cd14475">
    <property type="entry name" value="SPX_SYG1_like"/>
    <property type="match status" value="1"/>
</dbReference>
<evidence type="ECO:0000313" key="4">
    <source>
        <dbReference type="Proteomes" id="UP000326924"/>
    </source>
</evidence>
<dbReference type="AlphaFoldDB" id="A0A5J5F4U6"/>
<dbReference type="Pfam" id="PF03105">
    <property type="entry name" value="SPX"/>
    <property type="match status" value="1"/>
</dbReference>
<dbReference type="GO" id="GO:0006817">
    <property type="term" value="P:phosphate ion transport"/>
    <property type="evidence" value="ECO:0007669"/>
    <property type="project" value="TreeGrafter"/>
</dbReference>
<dbReference type="GO" id="GO:0016036">
    <property type="term" value="P:cellular response to phosphate starvation"/>
    <property type="evidence" value="ECO:0007669"/>
    <property type="project" value="TreeGrafter"/>
</dbReference>
<sequence>MEELKVSEWDAKYLNYKAGKKKVKELCRCIPNEKDSNGKHANPTTSLLHIRSGFQKLQEQPDGRPSGAPSRRRSVENAEARTAHRSSVLVPGPLIRKVTGFGNAKKKPAAAAAVYSDIVAAQEKAEAEFIEWLLGELSKVEAFYRAKEEEAIKRFRDLDEQLVIMQTNAEEHKGYSIDYGGVEIKLRKQRGKDSAWADDGVQMDSRCSIPSLKELDAAADYERSNAYRVPINEPVEQAARKRLKYACTEYYRRLEFLRLYVTTNQEAFRKITKKFDKASGLGMSGGFMNSHIMRSYFGGTENKLDQLLNGTEMLVARYVWFFYQNNRKKAASKLRTRGNKSEYHSAFLRSGICLGAAFVIGDYGVWEAIAKMGQKEDKILAERTKYVMQVSSIPSLG</sequence>
<dbReference type="EMBL" id="VXIS01000036">
    <property type="protein sequence ID" value="KAA8911381.1"/>
    <property type="molecule type" value="Genomic_DNA"/>
</dbReference>
<dbReference type="PROSITE" id="PS51382">
    <property type="entry name" value="SPX"/>
    <property type="match status" value="1"/>
</dbReference>
<feature type="domain" description="SPX" evidence="2">
    <location>
        <begin position="1"/>
        <end position="289"/>
    </location>
</feature>
<protein>
    <submittedName>
        <fullName evidence="3">SPX domain-containing protein</fullName>
    </submittedName>
</protein>
<dbReference type="GO" id="GO:0000822">
    <property type="term" value="F:inositol hexakisphosphate binding"/>
    <property type="evidence" value="ECO:0007669"/>
    <property type="project" value="TreeGrafter"/>
</dbReference>
<evidence type="ECO:0000259" key="2">
    <source>
        <dbReference type="PROSITE" id="PS51382"/>
    </source>
</evidence>
<dbReference type="InterPro" id="IPR004331">
    <property type="entry name" value="SPX_dom"/>
</dbReference>
<organism evidence="3 4">
    <name type="scientific">Sphaerosporella brunnea</name>
    <dbReference type="NCBI Taxonomy" id="1250544"/>
    <lineage>
        <taxon>Eukaryota</taxon>
        <taxon>Fungi</taxon>
        <taxon>Dikarya</taxon>
        <taxon>Ascomycota</taxon>
        <taxon>Pezizomycotina</taxon>
        <taxon>Pezizomycetes</taxon>
        <taxon>Pezizales</taxon>
        <taxon>Pyronemataceae</taxon>
        <taxon>Sphaerosporella</taxon>
    </lineage>
</organism>
<gene>
    <name evidence="3" type="ORF">FN846DRAFT_437905</name>
</gene>
<dbReference type="OrthoDB" id="9970435at2759"/>
<dbReference type="GO" id="GO:0005794">
    <property type="term" value="C:Golgi apparatus"/>
    <property type="evidence" value="ECO:0007669"/>
    <property type="project" value="TreeGrafter"/>
</dbReference>
<keyword evidence="4" id="KW-1185">Reference proteome</keyword>
<comment type="caution">
    <text evidence="3">The sequence shown here is derived from an EMBL/GenBank/DDBJ whole genome shotgun (WGS) entry which is preliminary data.</text>
</comment>
<evidence type="ECO:0000256" key="1">
    <source>
        <dbReference type="SAM" id="MobiDB-lite"/>
    </source>
</evidence>
<reference evidence="3 4" key="1">
    <citation type="submission" date="2019-09" db="EMBL/GenBank/DDBJ databases">
        <title>Draft genome of the ectomycorrhizal ascomycete Sphaerosporella brunnea.</title>
        <authorList>
            <consortium name="DOE Joint Genome Institute"/>
            <person name="Benucci G.M."/>
            <person name="Marozzi G."/>
            <person name="Antonielli L."/>
            <person name="Sanchez S."/>
            <person name="Marco P."/>
            <person name="Wang X."/>
            <person name="Falini L.B."/>
            <person name="Barry K."/>
            <person name="Haridas S."/>
            <person name="Lipzen A."/>
            <person name="Labutti K."/>
            <person name="Grigoriev I.V."/>
            <person name="Murat C."/>
            <person name="Martin F."/>
            <person name="Albertini E."/>
            <person name="Donnini D."/>
            <person name="Bonito G."/>
        </authorList>
    </citation>
    <scope>NUCLEOTIDE SEQUENCE [LARGE SCALE GENOMIC DNA]</scope>
    <source>
        <strain evidence="3 4">Sb_GMNB300</strain>
    </source>
</reference>
<dbReference type="PANTHER" id="PTHR10783">
    <property type="entry name" value="XENOTROPIC AND POLYTROPIC RETROVIRUS RECEPTOR 1-RELATED"/>
    <property type="match status" value="1"/>
</dbReference>
<dbReference type="InParanoid" id="A0A5J5F4U6"/>
<dbReference type="GO" id="GO:0005886">
    <property type="term" value="C:plasma membrane"/>
    <property type="evidence" value="ECO:0007669"/>
    <property type="project" value="TreeGrafter"/>
</dbReference>
<proteinExistence type="predicted"/>
<dbReference type="PANTHER" id="PTHR10783:SF103">
    <property type="entry name" value="SOLUTE CARRIER FAMILY 53 MEMBER 1"/>
    <property type="match status" value="1"/>
</dbReference>